<keyword evidence="3" id="KW-0206">Cytoskeleton</keyword>
<dbReference type="GO" id="GO:1902413">
    <property type="term" value="P:negative regulation of mitotic cytokinesis"/>
    <property type="evidence" value="ECO:0007669"/>
    <property type="project" value="EnsemblFungi"/>
</dbReference>
<evidence type="ECO:0000256" key="1">
    <source>
        <dbReference type="ARBA" id="ARBA00004245"/>
    </source>
</evidence>
<evidence type="ECO:0000259" key="6">
    <source>
        <dbReference type="PROSITE" id="PS50086"/>
    </source>
</evidence>
<name>A0A1X2GY70_9FUNG</name>
<evidence type="ECO:0000313" key="8">
    <source>
        <dbReference type="Proteomes" id="UP000242146"/>
    </source>
</evidence>
<proteinExistence type="inferred from homology"/>
<evidence type="ECO:0000256" key="3">
    <source>
        <dbReference type="ARBA" id="ARBA00023212"/>
    </source>
</evidence>
<dbReference type="Gene3D" id="1.10.472.80">
    <property type="entry name" value="Ypt/Rab-GAP domain of gyp1p, domain 3"/>
    <property type="match status" value="1"/>
</dbReference>
<dbReference type="InterPro" id="IPR035969">
    <property type="entry name" value="Rab-GAP_TBC_sf"/>
</dbReference>
<organism evidence="7 8">
    <name type="scientific">Hesseltinella vesiculosa</name>
    <dbReference type="NCBI Taxonomy" id="101127"/>
    <lineage>
        <taxon>Eukaryota</taxon>
        <taxon>Fungi</taxon>
        <taxon>Fungi incertae sedis</taxon>
        <taxon>Mucoromycota</taxon>
        <taxon>Mucoromycotina</taxon>
        <taxon>Mucoromycetes</taxon>
        <taxon>Mucorales</taxon>
        <taxon>Cunninghamellaceae</taxon>
        <taxon>Hesseltinella</taxon>
    </lineage>
</organism>
<keyword evidence="2" id="KW-0963">Cytoplasm</keyword>
<dbReference type="EMBL" id="MCGT01000001">
    <property type="protein sequence ID" value="ORX62584.1"/>
    <property type="molecule type" value="Genomic_DNA"/>
</dbReference>
<dbReference type="OrthoDB" id="10263206at2759"/>
<evidence type="ECO:0000256" key="5">
    <source>
        <dbReference type="ARBA" id="ARBA00061049"/>
    </source>
</evidence>
<comment type="caution">
    <text evidence="7">The sequence shown here is derived from an EMBL/GenBank/DDBJ whole genome shotgun (WGS) entry which is preliminary data.</text>
</comment>
<dbReference type="GO" id="GO:1902543">
    <property type="term" value="P:negative regulation of protein localization to mitotic spindle pole body"/>
    <property type="evidence" value="ECO:0007669"/>
    <property type="project" value="EnsemblFungi"/>
</dbReference>
<feature type="non-terminal residue" evidence="7">
    <location>
        <position position="259"/>
    </location>
</feature>
<evidence type="ECO:0000256" key="2">
    <source>
        <dbReference type="ARBA" id="ARBA00022490"/>
    </source>
</evidence>
<dbReference type="Proteomes" id="UP000242146">
    <property type="component" value="Unassembled WGS sequence"/>
</dbReference>
<dbReference type="GO" id="GO:0035974">
    <property type="term" value="C:meiotic spindle pole body"/>
    <property type="evidence" value="ECO:0007669"/>
    <property type="project" value="EnsemblFungi"/>
</dbReference>
<dbReference type="PANTHER" id="PTHR22957:SF263">
    <property type="entry name" value="MITOTIC CHECK POINT PROTEIN BUB2"/>
    <property type="match status" value="1"/>
</dbReference>
<dbReference type="AlphaFoldDB" id="A0A1X2GY70"/>
<keyword evidence="7" id="KW-0132">Cell division</keyword>
<dbReference type="PANTHER" id="PTHR22957">
    <property type="entry name" value="TBC1 DOMAIN FAMILY MEMBER GTPASE-ACTIVATING PROTEIN"/>
    <property type="match status" value="1"/>
</dbReference>
<dbReference type="SMART" id="SM00164">
    <property type="entry name" value="TBC"/>
    <property type="match status" value="1"/>
</dbReference>
<accession>A0A1X2GY70</accession>
<dbReference type="Pfam" id="PF00566">
    <property type="entry name" value="RabGAP-TBC"/>
    <property type="match status" value="1"/>
</dbReference>
<reference evidence="7 8" key="1">
    <citation type="submission" date="2016-07" db="EMBL/GenBank/DDBJ databases">
        <title>Pervasive Adenine N6-methylation of Active Genes in Fungi.</title>
        <authorList>
            <consortium name="DOE Joint Genome Institute"/>
            <person name="Mondo S.J."/>
            <person name="Dannebaum R.O."/>
            <person name="Kuo R.C."/>
            <person name="Labutti K."/>
            <person name="Haridas S."/>
            <person name="Kuo A."/>
            <person name="Salamov A."/>
            <person name="Ahrendt S.R."/>
            <person name="Lipzen A."/>
            <person name="Sullivan W."/>
            <person name="Andreopoulos W.B."/>
            <person name="Clum A."/>
            <person name="Lindquist E."/>
            <person name="Daum C."/>
            <person name="Ramamoorthy G.K."/>
            <person name="Gryganskyi A."/>
            <person name="Culley D."/>
            <person name="Magnuson J.K."/>
            <person name="James T.Y."/>
            <person name="O'Malley M.A."/>
            <person name="Stajich J.E."/>
            <person name="Spatafora J.W."/>
            <person name="Visel A."/>
            <person name="Grigoriev I.V."/>
        </authorList>
    </citation>
    <scope>NUCLEOTIDE SEQUENCE [LARGE SCALE GENOMIC DNA]</scope>
    <source>
        <strain evidence="7 8">NRRL 3301</strain>
    </source>
</reference>
<gene>
    <name evidence="7" type="ORF">DM01DRAFT_1297263</name>
</gene>
<keyword evidence="4" id="KW-0131">Cell cycle</keyword>
<protein>
    <submittedName>
        <fullName evidence="7">Rab domain-containing cell division control protein</fullName>
    </submittedName>
</protein>
<dbReference type="GO" id="GO:0071957">
    <property type="term" value="C:old mitotic spindle pole body"/>
    <property type="evidence" value="ECO:0007669"/>
    <property type="project" value="EnsemblFungi"/>
</dbReference>
<dbReference type="Gene3D" id="1.10.8.270">
    <property type="entry name" value="putative rabgap domain of human tbc1 domain family member 14 like domains"/>
    <property type="match status" value="1"/>
</dbReference>
<dbReference type="GO" id="GO:0051301">
    <property type="term" value="P:cell division"/>
    <property type="evidence" value="ECO:0007669"/>
    <property type="project" value="UniProtKB-KW"/>
</dbReference>
<dbReference type="GO" id="GO:1990334">
    <property type="term" value="C:Bfa1-Bub2 complex"/>
    <property type="evidence" value="ECO:0007669"/>
    <property type="project" value="EnsemblFungi"/>
</dbReference>
<sequence length="259" mass="29478">MDIRVYLLSKGATLEDRGKVWKLLLRVKDVSATSYMSLVARGPSPMHEKIRNDAFRTLATDEQFLENVTEDMLIRVLNAFIWLKTSFPSGGITYVQGMNVLVAPFLMTMPEMDAFYAFSNFIWKFCPLYVQPNLKGLLDRCLKILDPQLYYSLLNKGLSANMYALPSMLTFCACTPPLDELFKLWDAMFAFGIHLNILFIIAQLALIRSDLLSSSSPMKLLRKFPNLEAASIVKITRSCIKNLPPELYDQLVRHASDET</sequence>
<dbReference type="InterPro" id="IPR000195">
    <property type="entry name" value="Rab-GAP-TBC_dom"/>
</dbReference>
<comment type="similarity">
    <text evidence="5">Belongs to the BUB2 family.</text>
</comment>
<evidence type="ECO:0000313" key="7">
    <source>
        <dbReference type="EMBL" id="ORX62584.1"/>
    </source>
</evidence>
<feature type="domain" description="Rab-GAP TBC" evidence="6">
    <location>
        <begin position="11"/>
        <end position="192"/>
    </location>
</feature>
<dbReference type="SUPFAM" id="SSF47923">
    <property type="entry name" value="Ypt/Rab-GAP domain of gyp1p"/>
    <property type="match status" value="2"/>
</dbReference>
<dbReference type="FunFam" id="1.10.8.270:FF:000035">
    <property type="entry name" value="Cell cycle arrest protein BUB2"/>
    <property type="match status" value="1"/>
</dbReference>
<dbReference type="STRING" id="101127.A0A1X2GY70"/>
<dbReference type="GO" id="GO:0031030">
    <property type="term" value="P:negative regulation of septation initiation signaling"/>
    <property type="evidence" value="ECO:0007669"/>
    <property type="project" value="EnsemblFungi"/>
</dbReference>
<dbReference type="PROSITE" id="PS50086">
    <property type="entry name" value="TBC_RABGAP"/>
    <property type="match status" value="1"/>
</dbReference>
<keyword evidence="8" id="KW-1185">Reference proteome</keyword>
<dbReference type="GO" id="GO:0005096">
    <property type="term" value="F:GTPase activator activity"/>
    <property type="evidence" value="ECO:0007669"/>
    <property type="project" value="EnsemblFungi"/>
</dbReference>
<evidence type="ECO:0000256" key="4">
    <source>
        <dbReference type="ARBA" id="ARBA00023306"/>
    </source>
</evidence>
<comment type="subcellular location">
    <subcellularLocation>
        <location evidence="1">Cytoplasm</location>
        <location evidence="1">Cytoskeleton</location>
    </subcellularLocation>
</comment>